<evidence type="ECO:0000259" key="10">
    <source>
        <dbReference type="Pfam" id="PF01545"/>
    </source>
</evidence>
<proteinExistence type="inferred from homology"/>
<keyword evidence="5 9" id="KW-1133">Transmembrane helix</keyword>
<dbReference type="PANTHER" id="PTHR11562:SF17">
    <property type="entry name" value="RE54080P-RELATED"/>
    <property type="match status" value="1"/>
</dbReference>
<evidence type="ECO:0000256" key="8">
    <source>
        <dbReference type="SAM" id="MobiDB-lite"/>
    </source>
</evidence>
<sequence>METDVVAIFAFSRKCTVHFGCQLVDSGPGGGAVPEHDPHDPHDHGDRGDHGEHSEHGHDQAGAPGHAGHSHGVAVDADRRWLLIGLALILGFMAVEVSIGFLAHSLALISDAAHMLTDAASILLALFAMRLAARPARGGYTFGLKRAEILSAQANGVTLLVLSAVLAFEAVRRLVSPPEVTGGLVLATALVGVAVNIVAAWSISKANRTSLNVEGAFQHILTDLYGFIATAIAGLVVLLTGFARADAIATLVVVALMLKAGLGLVTAAGRIFLEAAPAGVDPDAVGDEMAAVEQVIEVHDLHIWEITSGQAALSAHVLVVPGGDCHKVRRVLQRSLLAEHGISHATLQVDHLGEEDDHQLLQIAHSAPEREQGHCEDAHGPVHRTGPHDH</sequence>
<feature type="transmembrane region" description="Helical" evidence="9">
    <location>
        <begin position="183"/>
        <end position="203"/>
    </location>
</feature>
<feature type="transmembrane region" description="Helical" evidence="9">
    <location>
        <begin position="248"/>
        <end position="268"/>
    </location>
</feature>
<keyword evidence="13" id="KW-1185">Reference proteome</keyword>
<evidence type="ECO:0000256" key="7">
    <source>
        <dbReference type="ARBA" id="ARBA00023136"/>
    </source>
</evidence>
<evidence type="ECO:0000256" key="5">
    <source>
        <dbReference type="ARBA" id="ARBA00022989"/>
    </source>
</evidence>
<evidence type="ECO:0000256" key="1">
    <source>
        <dbReference type="ARBA" id="ARBA00004141"/>
    </source>
</evidence>
<evidence type="ECO:0000256" key="2">
    <source>
        <dbReference type="ARBA" id="ARBA00008873"/>
    </source>
</evidence>
<protein>
    <submittedName>
        <fullName evidence="12">Cation transporter</fullName>
    </submittedName>
</protein>
<dbReference type="SUPFAM" id="SSF160240">
    <property type="entry name" value="Cation efflux protein cytoplasmic domain-like"/>
    <property type="match status" value="1"/>
</dbReference>
<feature type="domain" description="Cation efflux protein transmembrane" evidence="10">
    <location>
        <begin position="82"/>
        <end position="271"/>
    </location>
</feature>
<evidence type="ECO:0000256" key="4">
    <source>
        <dbReference type="ARBA" id="ARBA00022692"/>
    </source>
</evidence>
<feature type="transmembrane region" description="Helical" evidence="9">
    <location>
        <begin position="154"/>
        <end position="171"/>
    </location>
</feature>
<dbReference type="InterPro" id="IPR027470">
    <property type="entry name" value="Cation_efflux_CTD"/>
</dbReference>
<keyword evidence="6" id="KW-0406">Ion transport</keyword>
<accession>A0ABS5KZV1</accession>
<keyword evidence="7 9" id="KW-0472">Membrane</keyword>
<dbReference type="InterPro" id="IPR050681">
    <property type="entry name" value="CDF/SLC30A"/>
</dbReference>
<dbReference type="InterPro" id="IPR036837">
    <property type="entry name" value="Cation_efflux_CTD_sf"/>
</dbReference>
<organism evidence="12 13">
    <name type="scientific">Catenulispora pinistramenti</name>
    <dbReference type="NCBI Taxonomy" id="2705254"/>
    <lineage>
        <taxon>Bacteria</taxon>
        <taxon>Bacillati</taxon>
        <taxon>Actinomycetota</taxon>
        <taxon>Actinomycetes</taxon>
        <taxon>Catenulisporales</taxon>
        <taxon>Catenulisporaceae</taxon>
        <taxon>Catenulispora</taxon>
    </lineage>
</organism>
<dbReference type="Pfam" id="PF01545">
    <property type="entry name" value="Cation_efflux"/>
    <property type="match status" value="1"/>
</dbReference>
<comment type="subcellular location">
    <subcellularLocation>
        <location evidence="1">Membrane</location>
        <topology evidence="1">Multi-pass membrane protein</topology>
    </subcellularLocation>
</comment>
<keyword evidence="3" id="KW-0813">Transport</keyword>
<dbReference type="EMBL" id="JAAFYZ010000146">
    <property type="protein sequence ID" value="MBS2551600.1"/>
    <property type="molecule type" value="Genomic_DNA"/>
</dbReference>
<dbReference type="InterPro" id="IPR027469">
    <property type="entry name" value="Cation_efflux_TMD_sf"/>
</dbReference>
<keyword evidence="4 9" id="KW-0812">Transmembrane</keyword>
<feature type="transmembrane region" description="Helical" evidence="9">
    <location>
        <begin position="81"/>
        <end position="103"/>
    </location>
</feature>
<dbReference type="PANTHER" id="PTHR11562">
    <property type="entry name" value="CATION EFFLUX PROTEIN/ ZINC TRANSPORTER"/>
    <property type="match status" value="1"/>
</dbReference>
<evidence type="ECO:0000259" key="11">
    <source>
        <dbReference type="Pfam" id="PF16916"/>
    </source>
</evidence>
<dbReference type="InterPro" id="IPR058533">
    <property type="entry name" value="Cation_efflux_TM"/>
</dbReference>
<comment type="similarity">
    <text evidence="2">Belongs to the cation diffusion facilitator (CDF) transporter (TC 2.A.4) family. SLC30A subfamily.</text>
</comment>
<feature type="compositionally biased region" description="Basic and acidic residues" evidence="8">
    <location>
        <begin position="34"/>
        <end position="59"/>
    </location>
</feature>
<evidence type="ECO:0000313" key="13">
    <source>
        <dbReference type="Proteomes" id="UP000730482"/>
    </source>
</evidence>
<feature type="region of interest" description="Disordered" evidence="8">
    <location>
        <begin position="28"/>
        <end position="71"/>
    </location>
</feature>
<dbReference type="Proteomes" id="UP000730482">
    <property type="component" value="Unassembled WGS sequence"/>
</dbReference>
<evidence type="ECO:0000256" key="6">
    <source>
        <dbReference type="ARBA" id="ARBA00023065"/>
    </source>
</evidence>
<name>A0ABS5KZV1_9ACTN</name>
<dbReference type="NCBIfam" id="TIGR01297">
    <property type="entry name" value="CDF"/>
    <property type="match status" value="1"/>
</dbReference>
<dbReference type="SUPFAM" id="SSF161111">
    <property type="entry name" value="Cation efflux protein transmembrane domain-like"/>
    <property type="match status" value="1"/>
</dbReference>
<dbReference type="Pfam" id="PF16916">
    <property type="entry name" value="ZT_dimer"/>
    <property type="match status" value="1"/>
</dbReference>
<gene>
    <name evidence="12" type="ORF">KGQ19_32505</name>
</gene>
<evidence type="ECO:0000256" key="3">
    <source>
        <dbReference type="ARBA" id="ARBA00022448"/>
    </source>
</evidence>
<feature type="domain" description="Cation efflux protein cytoplasmic" evidence="11">
    <location>
        <begin position="283"/>
        <end position="351"/>
    </location>
</feature>
<feature type="transmembrane region" description="Helical" evidence="9">
    <location>
        <begin position="224"/>
        <end position="242"/>
    </location>
</feature>
<dbReference type="InterPro" id="IPR002524">
    <property type="entry name" value="Cation_efflux"/>
</dbReference>
<feature type="transmembrane region" description="Helical" evidence="9">
    <location>
        <begin position="115"/>
        <end position="133"/>
    </location>
</feature>
<evidence type="ECO:0000313" key="12">
    <source>
        <dbReference type="EMBL" id="MBS2551600.1"/>
    </source>
</evidence>
<reference evidence="12 13" key="1">
    <citation type="submission" date="2020-02" db="EMBL/GenBank/DDBJ databases">
        <title>Acidophilic actinobacteria isolated from forest soil.</title>
        <authorList>
            <person name="Golinska P."/>
        </authorList>
    </citation>
    <scope>NUCLEOTIDE SEQUENCE [LARGE SCALE GENOMIC DNA]</scope>
    <source>
        <strain evidence="12 13">NL8</strain>
    </source>
</reference>
<dbReference type="Gene3D" id="1.20.1510.10">
    <property type="entry name" value="Cation efflux protein transmembrane domain"/>
    <property type="match status" value="1"/>
</dbReference>
<evidence type="ECO:0000256" key="9">
    <source>
        <dbReference type="SAM" id="Phobius"/>
    </source>
</evidence>
<feature type="region of interest" description="Disordered" evidence="8">
    <location>
        <begin position="367"/>
        <end position="390"/>
    </location>
</feature>
<comment type="caution">
    <text evidence="12">The sequence shown here is derived from an EMBL/GenBank/DDBJ whole genome shotgun (WGS) entry which is preliminary data.</text>
</comment>
<feature type="compositionally biased region" description="Low complexity" evidence="8">
    <location>
        <begin position="61"/>
        <end position="71"/>
    </location>
</feature>